<evidence type="ECO:0000313" key="3">
    <source>
        <dbReference type="EMBL" id="AXK83981.1"/>
    </source>
</evidence>
<sequence length="137" mass="14298">MGALVLALGAGGCSLSGQLDSYFSSDKDVTGSITPPPGAKADAEMPPEGDLAYARAAASEVLRRGEKDSSLTWENPRSGARGTVTPIAAAYTQDGQTCRNFLASYVNGSAQSWLQGEACKQGRGGWEVRALKPWKSS</sequence>
<dbReference type="InterPro" id="IPR032635">
    <property type="entry name" value="Anti_2"/>
</dbReference>
<dbReference type="OrthoDB" id="8017863at2"/>
<dbReference type="AlphaFoldDB" id="A0A346A484"/>
<protein>
    <recommendedName>
        <fullName evidence="2">Surface antigen domain-containing protein</fullName>
    </recommendedName>
</protein>
<evidence type="ECO:0000313" key="4">
    <source>
        <dbReference type="Proteomes" id="UP000254889"/>
    </source>
</evidence>
<feature type="region of interest" description="Disordered" evidence="1">
    <location>
        <begin position="27"/>
        <end position="46"/>
    </location>
</feature>
<dbReference type="EMBL" id="CP031417">
    <property type="protein sequence ID" value="AXK83981.1"/>
    <property type="molecule type" value="Genomic_DNA"/>
</dbReference>
<evidence type="ECO:0000259" key="2">
    <source>
        <dbReference type="Pfam" id="PF16998"/>
    </source>
</evidence>
<gene>
    <name evidence="3" type="ORF">DW352_10950</name>
</gene>
<accession>A0A346A484</accession>
<name>A0A346A484_9HYPH</name>
<reference evidence="3 4" key="1">
    <citation type="submission" date="2018-07" db="EMBL/GenBank/DDBJ databases">
        <authorList>
            <person name="Quirk P.G."/>
            <person name="Krulwich T.A."/>
        </authorList>
    </citation>
    <scope>NUCLEOTIDE SEQUENCE [LARGE SCALE GENOMIC DNA]</scope>
    <source>
        <strain evidence="3 4">CC-BB4</strain>
    </source>
</reference>
<proteinExistence type="predicted"/>
<organism evidence="3 4">
    <name type="scientific">Pseudolabrys taiwanensis</name>
    <dbReference type="NCBI Taxonomy" id="331696"/>
    <lineage>
        <taxon>Bacteria</taxon>
        <taxon>Pseudomonadati</taxon>
        <taxon>Pseudomonadota</taxon>
        <taxon>Alphaproteobacteria</taxon>
        <taxon>Hyphomicrobiales</taxon>
        <taxon>Xanthobacteraceae</taxon>
        <taxon>Pseudolabrys</taxon>
    </lineage>
</organism>
<feature type="domain" description="Surface antigen" evidence="2">
    <location>
        <begin position="26"/>
        <end position="134"/>
    </location>
</feature>
<dbReference type="KEGG" id="ptaw:DW352_10950"/>
<keyword evidence="4" id="KW-1185">Reference proteome</keyword>
<dbReference type="Proteomes" id="UP000254889">
    <property type="component" value="Chromosome"/>
</dbReference>
<evidence type="ECO:0000256" key="1">
    <source>
        <dbReference type="SAM" id="MobiDB-lite"/>
    </source>
</evidence>
<dbReference type="Pfam" id="PF16998">
    <property type="entry name" value="17kDa_Anti_2"/>
    <property type="match status" value="1"/>
</dbReference>